<evidence type="ECO:0000313" key="2">
    <source>
        <dbReference type="EMBL" id="AZQ93968.1"/>
    </source>
</evidence>
<dbReference type="Gene3D" id="2.40.160.10">
    <property type="entry name" value="Porin"/>
    <property type="match status" value="1"/>
</dbReference>
<dbReference type="Proteomes" id="UP000280228">
    <property type="component" value="Chromosome"/>
</dbReference>
<dbReference type="RefSeq" id="WP_042510152.1">
    <property type="nucleotide sequence ID" value="NZ_CP007669.1"/>
</dbReference>
<evidence type="ECO:0000313" key="3">
    <source>
        <dbReference type="Proteomes" id="UP000280228"/>
    </source>
</evidence>
<feature type="signal peptide" evidence="1">
    <location>
        <begin position="1"/>
        <end position="26"/>
    </location>
</feature>
<protein>
    <recommendedName>
        <fullName evidence="4">Porin</fullName>
    </recommendedName>
</protein>
<evidence type="ECO:0008006" key="4">
    <source>
        <dbReference type="Google" id="ProtNLM"/>
    </source>
</evidence>
<gene>
    <name evidence="2" type="ORF">EJK53_0084</name>
</gene>
<name>A0A3A9RLL7_MORCA</name>
<dbReference type="KEGG" id="mcat:MC25239_00119"/>
<feature type="chain" id="PRO_5030072723" description="Porin" evidence="1">
    <location>
        <begin position="27"/>
        <end position="410"/>
    </location>
</feature>
<proteinExistence type="predicted"/>
<dbReference type="EMBL" id="CP034662">
    <property type="protein sequence ID" value="AZQ93968.1"/>
    <property type="molecule type" value="Genomic_DNA"/>
</dbReference>
<reference evidence="2 3" key="1">
    <citation type="submission" date="2018-12" db="EMBL/GenBank/DDBJ databases">
        <title>Persistence of Moraxella catarrhalis in Chronic Obstructive Pulmonary Disease and Regulation of the Hag/MID Adhesin.</title>
        <authorList>
            <person name="Murphy T."/>
            <person name="Zhao X."/>
            <person name="Vyas G."/>
            <person name="Aluvathingal J."/>
            <person name="Nadendla S."/>
            <person name="Tallon L."/>
            <person name="Tettelin H."/>
        </authorList>
    </citation>
    <scope>NUCLEOTIDE SEQUENCE [LARGE SCALE GENOMIC DNA]</scope>
    <source>
        <strain evidence="2 3">46P58B1</strain>
    </source>
</reference>
<dbReference type="AlphaFoldDB" id="A0A3A9RLL7"/>
<sequence length="410" mass="45829">MKPSIIKNPLKLLTAMILLNAMPSHAIYNLYKSGDFSFDVHGEINTYGQKNSQKYTYLYPETGWASVNNDYEAITKGAYEQRSDRRVRLGQDTGASWTEFRASRKLRDGWRVSGAIGFGYYDSGTGMYLNSANMAFDKKDLGSLSLGRQYLHTGYVTRTNTYTPLETFGENSIRLDYTAIKGLHASGYYSLPASSDVRKKKNGQEVEGFGASVSYLHPLDDHQTVRVALGYSDSRQNAKTTGRDSNFYATKSQGTAASVEYRNNKLLLAADIGQKNEQINGTVTDKSKGNYMGVKVGYEITPRLTMTAGFGKKVAERTQKSGAALIHAYSKDLCVADANDSCHNFVQAYETALFDKIDSKRSYVRADYYLRENVRLYGRVDDEKITNQLGNKDFSKLHNTGYRAGVSFIF</sequence>
<dbReference type="SUPFAM" id="SSF56935">
    <property type="entry name" value="Porins"/>
    <property type="match status" value="1"/>
</dbReference>
<keyword evidence="1" id="KW-0732">Signal</keyword>
<dbReference type="InterPro" id="IPR023614">
    <property type="entry name" value="Porin_dom_sf"/>
</dbReference>
<evidence type="ECO:0000256" key="1">
    <source>
        <dbReference type="SAM" id="SignalP"/>
    </source>
</evidence>
<accession>A0A3A9RLL7</accession>
<organism evidence="2 3">
    <name type="scientific">Moraxella catarrhalis</name>
    <name type="common">Branhamella catarrhalis</name>
    <dbReference type="NCBI Taxonomy" id="480"/>
    <lineage>
        <taxon>Bacteria</taxon>
        <taxon>Pseudomonadati</taxon>
        <taxon>Pseudomonadota</taxon>
        <taxon>Gammaproteobacteria</taxon>
        <taxon>Moraxellales</taxon>
        <taxon>Moraxellaceae</taxon>
        <taxon>Moraxella</taxon>
    </lineage>
</organism>